<keyword evidence="2" id="KW-1185">Reference proteome</keyword>
<comment type="caution">
    <text evidence="1">The sequence shown here is derived from an EMBL/GenBank/DDBJ whole genome shotgun (WGS) entry which is preliminary data.</text>
</comment>
<dbReference type="Proteomes" id="UP000547510">
    <property type="component" value="Unassembled WGS sequence"/>
</dbReference>
<dbReference type="RefSeq" id="WP_184698713.1">
    <property type="nucleotide sequence ID" value="NZ_JACHJN010000016.1"/>
</dbReference>
<sequence>MYARTQQPVNAWVLRVTGAGLTDILPGRAGRVFLTFDDDDASENRDVFIDASHPLNVSATVNGAVVHIYVSVTDVDNRVTICATTKRVDHP</sequence>
<dbReference type="EMBL" id="JACHJN010000016">
    <property type="protein sequence ID" value="MBB5960481.1"/>
    <property type="molecule type" value="Genomic_DNA"/>
</dbReference>
<name>A0A841CRW0_9PSEU</name>
<reference evidence="1 2" key="1">
    <citation type="submission" date="2020-08" db="EMBL/GenBank/DDBJ databases">
        <title>Genomic Encyclopedia of Type Strains, Phase III (KMG-III): the genomes of soil and plant-associated and newly described type strains.</title>
        <authorList>
            <person name="Whitman W."/>
        </authorList>
    </citation>
    <scope>NUCLEOTIDE SEQUENCE [LARGE SCALE GENOMIC DNA]</scope>
    <source>
        <strain evidence="1 2">CECT 8640</strain>
    </source>
</reference>
<proteinExistence type="predicted"/>
<evidence type="ECO:0000313" key="1">
    <source>
        <dbReference type="EMBL" id="MBB5960481.1"/>
    </source>
</evidence>
<organism evidence="1 2">
    <name type="scientific">Saccharothrix tamanrassetensis</name>
    <dbReference type="NCBI Taxonomy" id="1051531"/>
    <lineage>
        <taxon>Bacteria</taxon>
        <taxon>Bacillati</taxon>
        <taxon>Actinomycetota</taxon>
        <taxon>Actinomycetes</taxon>
        <taxon>Pseudonocardiales</taxon>
        <taxon>Pseudonocardiaceae</taxon>
        <taxon>Saccharothrix</taxon>
    </lineage>
</organism>
<evidence type="ECO:0000313" key="2">
    <source>
        <dbReference type="Proteomes" id="UP000547510"/>
    </source>
</evidence>
<gene>
    <name evidence="1" type="ORF">FHS29_007105</name>
</gene>
<protein>
    <submittedName>
        <fullName evidence="1">Uncharacterized protein</fullName>
    </submittedName>
</protein>
<dbReference type="AlphaFoldDB" id="A0A841CRW0"/>
<accession>A0A841CRW0</accession>